<evidence type="ECO:0000313" key="2">
    <source>
        <dbReference type="Proteomes" id="UP001156102"/>
    </source>
</evidence>
<dbReference type="Pfam" id="PF09932">
    <property type="entry name" value="DUF2164"/>
    <property type="match status" value="1"/>
</dbReference>
<name>A0AA41XBP7_9BACI</name>
<dbReference type="RefSeq" id="WP_254760640.1">
    <property type="nucleotide sequence ID" value="NZ_JANCLT010000014.1"/>
</dbReference>
<sequence length="80" mass="9489">MNKLSRTQVEELTEQLRLYFRDEGLEEIGNLQAEQLLHFMVQQLGPYLYNAAITDARTLLMERMQAMEDELYTLEKPLPR</sequence>
<comment type="caution">
    <text evidence="1">The sequence shown here is derived from an EMBL/GenBank/DDBJ whole genome shotgun (WGS) entry which is preliminary data.</text>
</comment>
<proteinExistence type="predicted"/>
<dbReference type="Proteomes" id="UP001156102">
    <property type="component" value="Unassembled WGS sequence"/>
</dbReference>
<accession>A0AA41XBP7</accession>
<organism evidence="1 2">
    <name type="scientific">Ectobacillus ponti</name>
    <dbReference type="NCBI Taxonomy" id="2961894"/>
    <lineage>
        <taxon>Bacteria</taxon>
        <taxon>Bacillati</taxon>
        <taxon>Bacillota</taxon>
        <taxon>Bacilli</taxon>
        <taxon>Bacillales</taxon>
        <taxon>Bacillaceae</taxon>
        <taxon>Ectobacillus</taxon>
    </lineage>
</organism>
<dbReference type="AlphaFoldDB" id="A0AA41XBP7"/>
<protein>
    <submittedName>
        <fullName evidence="1">DUF2164 domain-containing protein</fullName>
    </submittedName>
</protein>
<dbReference type="EMBL" id="JANCLT010000014">
    <property type="protein sequence ID" value="MCP8970713.1"/>
    <property type="molecule type" value="Genomic_DNA"/>
</dbReference>
<dbReference type="InterPro" id="IPR018680">
    <property type="entry name" value="DUF2164"/>
</dbReference>
<gene>
    <name evidence="1" type="ORF">NK662_19535</name>
</gene>
<evidence type="ECO:0000313" key="1">
    <source>
        <dbReference type="EMBL" id="MCP8970713.1"/>
    </source>
</evidence>
<keyword evidence="2" id="KW-1185">Reference proteome</keyword>
<reference evidence="1" key="1">
    <citation type="submission" date="2022-07" db="EMBL/GenBank/DDBJ databases">
        <authorList>
            <person name="Li W.-J."/>
            <person name="Deng Q.-Q."/>
        </authorList>
    </citation>
    <scope>NUCLEOTIDE SEQUENCE</scope>
    <source>
        <strain evidence="1">SYSU M60031</strain>
    </source>
</reference>